<dbReference type="SUPFAM" id="SSF49464">
    <property type="entry name" value="Carboxypeptidase regulatory domain-like"/>
    <property type="match status" value="1"/>
</dbReference>
<dbReference type="Pfam" id="PF00593">
    <property type="entry name" value="TonB_dep_Rec_b-barrel"/>
    <property type="match status" value="1"/>
</dbReference>
<evidence type="ECO:0000256" key="1">
    <source>
        <dbReference type="ARBA" id="ARBA00004571"/>
    </source>
</evidence>
<keyword evidence="5 9" id="KW-0798">TonB box</keyword>
<dbReference type="Gene3D" id="2.60.40.1120">
    <property type="entry name" value="Carboxypeptidase-like, regulatory domain"/>
    <property type="match status" value="1"/>
</dbReference>
<organism evidence="12 13">
    <name type="scientific">Bacteroides xylanisolvens</name>
    <dbReference type="NCBI Taxonomy" id="371601"/>
    <lineage>
        <taxon>Bacteria</taxon>
        <taxon>Pseudomonadati</taxon>
        <taxon>Bacteroidota</taxon>
        <taxon>Bacteroidia</taxon>
        <taxon>Bacteroidales</taxon>
        <taxon>Bacteroidaceae</taxon>
        <taxon>Bacteroides</taxon>
    </lineage>
</organism>
<dbReference type="InterPro" id="IPR008969">
    <property type="entry name" value="CarboxyPept-like_regulatory"/>
</dbReference>
<keyword evidence="6 8" id="KW-0472">Membrane</keyword>
<evidence type="ECO:0000256" key="6">
    <source>
        <dbReference type="ARBA" id="ARBA00023136"/>
    </source>
</evidence>
<keyword evidence="2 8" id="KW-0813">Transport</keyword>
<reference evidence="12" key="2">
    <citation type="submission" date="2021-09" db="EMBL/GenBank/DDBJ databases">
        <authorList>
            <person name="Gilroy R."/>
        </authorList>
    </citation>
    <scope>NUCLEOTIDE SEQUENCE</scope>
    <source>
        <strain evidence="12">CHK154-13316</strain>
    </source>
</reference>
<name>A0A921I7J8_9BACE</name>
<comment type="caution">
    <text evidence="12">The sequence shown here is derived from an EMBL/GenBank/DDBJ whole genome shotgun (WGS) entry which is preliminary data.</text>
</comment>
<evidence type="ECO:0000256" key="5">
    <source>
        <dbReference type="ARBA" id="ARBA00023077"/>
    </source>
</evidence>
<evidence type="ECO:0000256" key="2">
    <source>
        <dbReference type="ARBA" id="ARBA00022448"/>
    </source>
</evidence>
<sequence length="1026" mass="114989">MENRILHFILAGFLLLGLLDLQAAPLSEEVDFSNESIQITGVVKDNSGEPLIGVSIKNEANNTGTVTDLDGNFALSVKKGDVLSFTYIGYLTKKITITNQRTLNVVMGEDAQKLDEVVVIGYGTAKKSDLTGAVESIKADKLTQGNATNAIQMLQGRVPGLYINTHNQDPGSTNTTLLRGVGSLSGNSEPLVVVDGLPLSDMSILNTISPNDIEQIDVLKDASATAIYGSRGANGVIIITTKSGNVGNVTVDYGAKLSIEKVGRTVDMMNSEEYIRFYYDLAHDKDFSYGYPEGYEGNFYPYPLEAIGTVADTDWQKELTKTTPLSQEHNLSVSGGNDVLKYRVSGSYYDGSSIVGPYNYKRFNVDSKLSYRKGKVAFMVNLAYTKENTDKNKNSYQNAIHFAPTCGKFDETGALSKFPVASVSWYENPFLNEWDTENFSEANTTRLGGNISYEFLPGFKIEGRAGFERRFYEEYFYQEKRYTRDKGSIAHSNNMNMNFDLLLTYAKTFGKNNINAMGVINYQNFRNRGNDMSGEGFSSPQIKYYQMNNILEKNNREISSFWNEKALSSYLVRVNYSHDDRYLITANFRMDGATQFAPKNKWGYFPSIAAAWRIDQEEFYHCDFFNNMKLKLGYGLAGNANIPTGRSQALLAYTPVYTGGITENGVTWNGGYFPNPDLKWEGVRTANLGFELGSQYFWMEVNGYYKKSFDLLMDRSKPVETGYSKITLNKGELVNYGVEARIDGYFNFLGNDLRWTPSITVSYNRNEITKFDNDMVWTAEVWGTGKRNALMGYAGCNREGYPVGALFGYQYLGVWQENEREAAAKYGAKPGEPKFLDHATSDGSGKKTANGGDGKIDDADRIYLGSSYPEIMGTFNNTITYKDWSLSFMFDGVFNKKAVNYNRLALIDPTPVEYGNLSREALYRWTPDFTDTNIPSLTSPVDSKLAISTFCIEDASFIRLREVTLSWQHNFASTFFLKKIRVYLTGNNLATFTKYKGLNPDIWGVDNSWNLAPITRSYVMGINLTF</sequence>
<dbReference type="FunFam" id="2.170.130.10:FF:000008">
    <property type="entry name" value="SusC/RagA family TonB-linked outer membrane protein"/>
    <property type="match status" value="1"/>
</dbReference>
<evidence type="ECO:0000256" key="3">
    <source>
        <dbReference type="ARBA" id="ARBA00022452"/>
    </source>
</evidence>
<evidence type="ECO:0000259" key="11">
    <source>
        <dbReference type="Pfam" id="PF07715"/>
    </source>
</evidence>
<evidence type="ECO:0000256" key="8">
    <source>
        <dbReference type="PROSITE-ProRule" id="PRU01360"/>
    </source>
</evidence>
<feature type="domain" description="TonB-dependent receptor-like beta-barrel" evidence="10">
    <location>
        <begin position="413"/>
        <end position="787"/>
    </location>
</feature>
<dbReference type="NCBIfam" id="TIGR04056">
    <property type="entry name" value="OMP_RagA_SusC"/>
    <property type="match status" value="1"/>
</dbReference>
<dbReference type="InterPro" id="IPR023997">
    <property type="entry name" value="TonB-dep_OMP_SusC/RagA_CS"/>
</dbReference>
<evidence type="ECO:0000256" key="7">
    <source>
        <dbReference type="ARBA" id="ARBA00023237"/>
    </source>
</evidence>
<dbReference type="InterPro" id="IPR037066">
    <property type="entry name" value="Plug_dom_sf"/>
</dbReference>
<dbReference type="GO" id="GO:0009279">
    <property type="term" value="C:cell outer membrane"/>
    <property type="evidence" value="ECO:0007669"/>
    <property type="project" value="UniProtKB-SubCell"/>
</dbReference>
<keyword evidence="4 8" id="KW-0812">Transmembrane</keyword>
<dbReference type="Proteomes" id="UP000747074">
    <property type="component" value="Unassembled WGS sequence"/>
</dbReference>
<evidence type="ECO:0000313" key="13">
    <source>
        <dbReference type="Proteomes" id="UP000747074"/>
    </source>
</evidence>
<dbReference type="InterPro" id="IPR023996">
    <property type="entry name" value="TonB-dep_OMP_SusC/RagA"/>
</dbReference>
<evidence type="ECO:0000256" key="9">
    <source>
        <dbReference type="RuleBase" id="RU003357"/>
    </source>
</evidence>
<accession>A0A921I7J8</accession>
<dbReference type="Pfam" id="PF07715">
    <property type="entry name" value="Plug"/>
    <property type="match status" value="1"/>
</dbReference>
<dbReference type="NCBIfam" id="TIGR04057">
    <property type="entry name" value="SusC_RagA_signa"/>
    <property type="match status" value="1"/>
</dbReference>
<dbReference type="Pfam" id="PF13715">
    <property type="entry name" value="CarbopepD_reg_2"/>
    <property type="match status" value="1"/>
</dbReference>
<dbReference type="PROSITE" id="PS52016">
    <property type="entry name" value="TONB_DEPENDENT_REC_3"/>
    <property type="match status" value="1"/>
</dbReference>
<dbReference type="Gene3D" id="2.170.130.10">
    <property type="entry name" value="TonB-dependent receptor, plug domain"/>
    <property type="match status" value="1"/>
</dbReference>
<dbReference type="FunFam" id="2.60.40.1120:FF:000003">
    <property type="entry name" value="Outer membrane protein Omp121"/>
    <property type="match status" value="1"/>
</dbReference>
<dbReference type="InterPro" id="IPR036942">
    <property type="entry name" value="Beta-barrel_TonB_sf"/>
</dbReference>
<evidence type="ECO:0000256" key="4">
    <source>
        <dbReference type="ARBA" id="ARBA00022692"/>
    </source>
</evidence>
<dbReference type="SUPFAM" id="SSF56935">
    <property type="entry name" value="Porins"/>
    <property type="match status" value="1"/>
</dbReference>
<protein>
    <submittedName>
        <fullName evidence="12">TonB-dependent receptor</fullName>
    </submittedName>
</protein>
<dbReference type="InterPro" id="IPR012910">
    <property type="entry name" value="Plug_dom"/>
</dbReference>
<dbReference type="InterPro" id="IPR039426">
    <property type="entry name" value="TonB-dep_rcpt-like"/>
</dbReference>
<feature type="domain" description="TonB-dependent receptor plug" evidence="11">
    <location>
        <begin position="127"/>
        <end position="236"/>
    </location>
</feature>
<keyword evidence="12" id="KW-0675">Receptor</keyword>
<comment type="similarity">
    <text evidence="8 9">Belongs to the TonB-dependent receptor family.</text>
</comment>
<dbReference type="EMBL" id="DYVL01000155">
    <property type="protein sequence ID" value="HJG12820.1"/>
    <property type="molecule type" value="Genomic_DNA"/>
</dbReference>
<gene>
    <name evidence="12" type="ORF">K8V07_12955</name>
</gene>
<dbReference type="Gene3D" id="2.40.170.20">
    <property type="entry name" value="TonB-dependent receptor, beta-barrel domain"/>
    <property type="match status" value="1"/>
</dbReference>
<reference evidence="12" key="1">
    <citation type="journal article" date="2021" name="PeerJ">
        <title>Extensive microbial diversity within the chicken gut microbiome revealed by metagenomics and culture.</title>
        <authorList>
            <person name="Gilroy R."/>
            <person name="Ravi A."/>
            <person name="Getino M."/>
            <person name="Pursley I."/>
            <person name="Horton D.L."/>
            <person name="Alikhan N.F."/>
            <person name="Baker D."/>
            <person name="Gharbi K."/>
            <person name="Hall N."/>
            <person name="Watson M."/>
            <person name="Adriaenssens E.M."/>
            <person name="Foster-Nyarko E."/>
            <person name="Jarju S."/>
            <person name="Secka A."/>
            <person name="Antonio M."/>
            <person name="Oren A."/>
            <person name="Chaudhuri R.R."/>
            <person name="La Ragione R."/>
            <person name="Hildebrand F."/>
            <person name="Pallen M.J."/>
        </authorList>
    </citation>
    <scope>NUCLEOTIDE SEQUENCE</scope>
    <source>
        <strain evidence="12">CHK154-13316</strain>
    </source>
</reference>
<dbReference type="InterPro" id="IPR000531">
    <property type="entry name" value="Beta-barrel_TonB"/>
</dbReference>
<evidence type="ECO:0000313" key="12">
    <source>
        <dbReference type="EMBL" id="HJG12820.1"/>
    </source>
</evidence>
<dbReference type="AlphaFoldDB" id="A0A921I7J8"/>
<keyword evidence="7 8" id="KW-0998">Cell outer membrane</keyword>
<proteinExistence type="inferred from homology"/>
<comment type="subcellular location">
    <subcellularLocation>
        <location evidence="1 8">Cell outer membrane</location>
        <topology evidence="1 8">Multi-pass membrane protein</topology>
    </subcellularLocation>
</comment>
<keyword evidence="3 8" id="KW-1134">Transmembrane beta strand</keyword>
<evidence type="ECO:0000259" key="10">
    <source>
        <dbReference type="Pfam" id="PF00593"/>
    </source>
</evidence>